<evidence type="ECO:0000313" key="3">
    <source>
        <dbReference type="EMBL" id="MBY16914.1"/>
    </source>
</evidence>
<dbReference type="Pfam" id="PF07679">
    <property type="entry name" value="I-set"/>
    <property type="match status" value="1"/>
</dbReference>
<feature type="compositionally biased region" description="Gly residues" evidence="1">
    <location>
        <begin position="96"/>
        <end position="111"/>
    </location>
</feature>
<accession>A0A2S2NIB1</accession>
<feature type="compositionally biased region" description="Low complexity" evidence="1">
    <location>
        <begin position="129"/>
        <end position="140"/>
    </location>
</feature>
<evidence type="ECO:0000259" key="2">
    <source>
        <dbReference type="Pfam" id="PF07679"/>
    </source>
</evidence>
<evidence type="ECO:0000256" key="1">
    <source>
        <dbReference type="SAM" id="MobiDB-lite"/>
    </source>
</evidence>
<dbReference type="SUPFAM" id="SSF48726">
    <property type="entry name" value="Immunoglobulin"/>
    <property type="match status" value="1"/>
</dbReference>
<dbReference type="Gene3D" id="2.60.40.10">
    <property type="entry name" value="Immunoglobulins"/>
    <property type="match status" value="1"/>
</dbReference>
<feature type="domain" description="Immunoglobulin I-set" evidence="2">
    <location>
        <begin position="23"/>
        <end position="63"/>
    </location>
</feature>
<dbReference type="InterPro" id="IPR013098">
    <property type="entry name" value="Ig_I-set"/>
</dbReference>
<organism evidence="3">
    <name type="scientific">Schizaphis graminum</name>
    <name type="common">Green bug aphid</name>
    <dbReference type="NCBI Taxonomy" id="13262"/>
    <lineage>
        <taxon>Eukaryota</taxon>
        <taxon>Metazoa</taxon>
        <taxon>Ecdysozoa</taxon>
        <taxon>Arthropoda</taxon>
        <taxon>Hexapoda</taxon>
        <taxon>Insecta</taxon>
        <taxon>Pterygota</taxon>
        <taxon>Neoptera</taxon>
        <taxon>Paraneoptera</taxon>
        <taxon>Hemiptera</taxon>
        <taxon>Sternorrhyncha</taxon>
        <taxon>Aphidomorpha</taxon>
        <taxon>Aphidoidea</taxon>
        <taxon>Aphididae</taxon>
        <taxon>Aphidini</taxon>
        <taxon>Schizaphis</taxon>
    </lineage>
</organism>
<name>A0A2S2NIB1_SCHGA</name>
<sequence>MIIFIFVGDMVITSDKYQTNSTQKSIFEDQMVLTIKSVEKYDLGSYRCIAKNSLGEVESSIRLYEIRGLDDNEDDELGDLSDLYPESYTETHHISGGSGASGSVGGSGVSGNGVVDNRNRTKHRHHTDSYSPTPSPSASTRLIPPFYRTIEYL</sequence>
<dbReference type="AlphaFoldDB" id="A0A2S2NIB1"/>
<proteinExistence type="predicted"/>
<feature type="region of interest" description="Disordered" evidence="1">
    <location>
        <begin position="91"/>
        <end position="141"/>
    </location>
</feature>
<protein>
    <recommendedName>
        <fullName evidence="2">Immunoglobulin I-set domain-containing protein</fullName>
    </recommendedName>
</protein>
<dbReference type="InterPro" id="IPR013783">
    <property type="entry name" value="Ig-like_fold"/>
</dbReference>
<reference evidence="3" key="1">
    <citation type="submission" date="2018-04" db="EMBL/GenBank/DDBJ databases">
        <title>Transcriptome of Schizaphis graminum biotype I.</title>
        <authorList>
            <person name="Scully E.D."/>
            <person name="Geib S.M."/>
            <person name="Palmer N.A."/>
            <person name="Koch K."/>
            <person name="Bradshaw J."/>
            <person name="Heng-Moss T."/>
            <person name="Sarath G."/>
        </authorList>
    </citation>
    <scope>NUCLEOTIDE SEQUENCE</scope>
</reference>
<gene>
    <name evidence="3" type="ORF">g.18336</name>
</gene>
<dbReference type="InterPro" id="IPR036179">
    <property type="entry name" value="Ig-like_dom_sf"/>
</dbReference>
<dbReference type="EMBL" id="GGMR01004295">
    <property type="protein sequence ID" value="MBY16914.1"/>
    <property type="molecule type" value="Transcribed_RNA"/>
</dbReference>